<keyword evidence="1" id="KW-0862">Zinc</keyword>
<reference evidence="3" key="3">
    <citation type="submission" date="2023-05" db="EMBL/GenBank/DDBJ databases">
        <authorList>
            <person name="Smith C.H."/>
        </authorList>
    </citation>
    <scope>NUCLEOTIDE SEQUENCE</scope>
    <source>
        <strain evidence="3">CHS0354</strain>
        <tissue evidence="3">Mantle</tissue>
    </source>
</reference>
<organism evidence="3 4">
    <name type="scientific">Potamilus streckersoni</name>
    <dbReference type="NCBI Taxonomy" id="2493646"/>
    <lineage>
        <taxon>Eukaryota</taxon>
        <taxon>Metazoa</taxon>
        <taxon>Spiralia</taxon>
        <taxon>Lophotrochozoa</taxon>
        <taxon>Mollusca</taxon>
        <taxon>Bivalvia</taxon>
        <taxon>Autobranchia</taxon>
        <taxon>Heteroconchia</taxon>
        <taxon>Palaeoheterodonta</taxon>
        <taxon>Unionida</taxon>
        <taxon>Unionoidea</taxon>
        <taxon>Unionidae</taxon>
        <taxon>Ambleminae</taxon>
        <taxon>Lampsilini</taxon>
        <taxon>Potamilus</taxon>
    </lineage>
</organism>
<dbReference type="InterPro" id="IPR000315">
    <property type="entry name" value="Znf_B-box"/>
</dbReference>
<keyword evidence="1" id="KW-0479">Metal-binding</keyword>
<name>A0AAE0RV54_9BIVA</name>
<feature type="domain" description="B box-type" evidence="2">
    <location>
        <begin position="71"/>
        <end position="121"/>
    </location>
</feature>
<proteinExistence type="predicted"/>
<dbReference type="InterPro" id="IPR047153">
    <property type="entry name" value="TRIM45/56/19-like"/>
</dbReference>
<comment type="caution">
    <text evidence="3">The sequence shown here is derived from an EMBL/GenBank/DDBJ whole genome shotgun (WGS) entry which is preliminary data.</text>
</comment>
<reference evidence="3" key="2">
    <citation type="journal article" date="2021" name="Genome Biol. Evol.">
        <title>Developing a high-quality reference genome for a parasitic bivalve with doubly uniparental inheritance (Bivalvia: Unionida).</title>
        <authorList>
            <person name="Smith C.H."/>
        </authorList>
    </citation>
    <scope>NUCLEOTIDE SEQUENCE</scope>
    <source>
        <strain evidence="3">CHS0354</strain>
        <tissue evidence="3">Mantle</tissue>
    </source>
</reference>
<protein>
    <recommendedName>
        <fullName evidence="2">B box-type domain-containing protein</fullName>
    </recommendedName>
</protein>
<dbReference type="CDD" id="cd19757">
    <property type="entry name" value="Bbox1"/>
    <property type="match status" value="1"/>
</dbReference>
<dbReference type="EMBL" id="JAEAOA010000769">
    <property type="protein sequence ID" value="KAK3580222.1"/>
    <property type="molecule type" value="Genomic_DNA"/>
</dbReference>
<accession>A0AAE0RV54</accession>
<reference evidence="3" key="1">
    <citation type="journal article" date="2021" name="Genome Biol. Evol.">
        <title>A High-Quality Reference Genome for a Parasitic Bivalve with Doubly Uniparental Inheritance (Bivalvia: Unionida).</title>
        <authorList>
            <person name="Smith C.H."/>
        </authorList>
    </citation>
    <scope>NUCLEOTIDE SEQUENCE</scope>
    <source>
        <strain evidence="3">CHS0354</strain>
    </source>
</reference>
<dbReference type="PANTHER" id="PTHR25462:SF296">
    <property type="entry name" value="MEIOTIC P26, ISOFORM F"/>
    <property type="match status" value="1"/>
</dbReference>
<sequence length="173" mass="19108">MAIRRGGSLLAEGGVPHLFGDIGNKEGAVKEFMCPVCRAVTSQPDTTKSVGEWASNFPRSAISVTAEANLKVDRYCDACRYDGESTCAEIFCVVCDKGLCNTCSKVHRKAKSTRDHKLISIDELTRTLENPMRFAEGFGCPDHQKQQTEYYCHIHDAVVVKIVSFSITDHVTM</sequence>
<evidence type="ECO:0000256" key="1">
    <source>
        <dbReference type="PROSITE-ProRule" id="PRU00024"/>
    </source>
</evidence>
<dbReference type="AlphaFoldDB" id="A0AAE0RV54"/>
<dbReference type="PANTHER" id="PTHR25462">
    <property type="entry name" value="BONUS, ISOFORM C-RELATED"/>
    <property type="match status" value="1"/>
</dbReference>
<keyword evidence="4" id="KW-1185">Reference proteome</keyword>
<dbReference type="PROSITE" id="PS50119">
    <property type="entry name" value="ZF_BBOX"/>
    <property type="match status" value="1"/>
</dbReference>
<evidence type="ECO:0000259" key="2">
    <source>
        <dbReference type="PROSITE" id="PS50119"/>
    </source>
</evidence>
<dbReference type="GO" id="GO:0008270">
    <property type="term" value="F:zinc ion binding"/>
    <property type="evidence" value="ECO:0007669"/>
    <property type="project" value="UniProtKB-KW"/>
</dbReference>
<dbReference type="Proteomes" id="UP001195483">
    <property type="component" value="Unassembled WGS sequence"/>
</dbReference>
<evidence type="ECO:0000313" key="3">
    <source>
        <dbReference type="EMBL" id="KAK3580222.1"/>
    </source>
</evidence>
<gene>
    <name evidence="3" type="ORF">CHS0354_012749</name>
</gene>
<keyword evidence="1" id="KW-0863">Zinc-finger</keyword>
<evidence type="ECO:0000313" key="4">
    <source>
        <dbReference type="Proteomes" id="UP001195483"/>
    </source>
</evidence>
<dbReference type="Gene3D" id="3.30.160.60">
    <property type="entry name" value="Classic Zinc Finger"/>
    <property type="match status" value="1"/>
</dbReference>